<sequence length="102" mass="11788">MIIRAKNICLEEEDKGKETRNIAIGFRENGYPQTIIKKAQKPTRAEKEETEHKCTIRVPYSGHFPQKFPNLNCQCLKPKEGDVSPIQSLPNKRNDLCDQYNN</sequence>
<dbReference type="Pfam" id="PF26215">
    <property type="entry name" value="HTH_animal"/>
    <property type="match status" value="1"/>
</dbReference>
<evidence type="ECO:0000313" key="3">
    <source>
        <dbReference type="Proteomes" id="UP000887565"/>
    </source>
</evidence>
<dbReference type="InterPro" id="IPR058912">
    <property type="entry name" value="HTH_animal"/>
</dbReference>
<evidence type="ECO:0000256" key="1">
    <source>
        <dbReference type="SAM" id="MobiDB-lite"/>
    </source>
</evidence>
<accession>A0A915HVR7</accession>
<dbReference type="Proteomes" id="UP000887565">
    <property type="component" value="Unplaced"/>
</dbReference>
<organism evidence="3 4">
    <name type="scientific">Romanomermis culicivorax</name>
    <name type="common">Nematode worm</name>
    <dbReference type="NCBI Taxonomy" id="13658"/>
    <lineage>
        <taxon>Eukaryota</taxon>
        <taxon>Metazoa</taxon>
        <taxon>Ecdysozoa</taxon>
        <taxon>Nematoda</taxon>
        <taxon>Enoplea</taxon>
        <taxon>Dorylaimia</taxon>
        <taxon>Mermithida</taxon>
        <taxon>Mermithoidea</taxon>
        <taxon>Mermithidae</taxon>
        <taxon>Romanomermis</taxon>
    </lineage>
</organism>
<evidence type="ECO:0000313" key="4">
    <source>
        <dbReference type="WBParaSite" id="nRc.2.0.1.t05642-RA"/>
    </source>
</evidence>
<proteinExistence type="predicted"/>
<dbReference type="AlphaFoldDB" id="A0A915HVR7"/>
<evidence type="ECO:0000259" key="2">
    <source>
        <dbReference type="Pfam" id="PF26215"/>
    </source>
</evidence>
<protein>
    <recommendedName>
        <fullName evidence="2">Helix-turn-helix domain-containing protein</fullName>
    </recommendedName>
</protein>
<dbReference type="WBParaSite" id="nRc.2.0.1.t05642-RA">
    <property type="protein sequence ID" value="nRc.2.0.1.t05642-RA"/>
    <property type="gene ID" value="nRc.2.0.1.g05642"/>
</dbReference>
<name>A0A915HVR7_ROMCU</name>
<feature type="region of interest" description="Disordered" evidence="1">
    <location>
        <begin position="81"/>
        <end position="102"/>
    </location>
</feature>
<reference evidence="4" key="1">
    <citation type="submission" date="2022-11" db="UniProtKB">
        <authorList>
            <consortium name="WormBaseParasite"/>
        </authorList>
    </citation>
    <scope>IDENTIFICATION</scope>
</reference>
<keyword evidence="3" id="KW-1185">Reference proteome</keyword>
<feature type="domain" description="Helix-turn-helix" evidence="2">
    <location>
        <begin position="1"/>
        <end position="40"/>
    </location>
</feature>